<dbReference type="Pfam" id="PF03796">
    <property type="entry name" value="DnaB_C"/>
    <property type="match status" value="1"/>
</dbReference>
<dbReference type="PANTHER" id="PTHR30153">
    <property type="entry name" value="REPLICATIVE DNA HELICASE DNAB"/>
    <property type="match status" value="1"/>
</dbReference>
<dbReference type="PANTHER" id="PTHR30153:SF2">
    <property type="entry name" value="REPLICATIVE DNA HELICASE"/>
    <property type="match status" value="1"/>
</dbReference>
<dbReference type="EMBL" id="AUZX01007889">
    <property type="protein sequence ID" value="EQD57855.1"/>
    <property type="molecule type" value="Genomic_DNA"/>
</dbReference>
<name>T1BV96_9ZZZZ</name>
<dbReference type="GO" id="GO:0003678">
    <property type="term" value="F:DNA helicase activity"/>
    <property type="evidence" value="ECO:0007669"/>
    <property type="project" value="InterPro"/>
</dbReference>
<dbReference type="SUPFAM" id="SSF52540">
    <property type="entry name" value="P-loop containing nucleoside triphosphate hydrolases"/>
    <property type="match status" value="1"/>
</dbReference>
<dbReference type="InterPro" id="IPR007694">
    <property type="entry name" value="DNA_helicase_DnaB-like_C"/>
</dbReference>
<dbReference type="Gene3D" id="3.40.50.300">
    <property type="entry name" value="P-loop containing nucleotide triphosphate hydrolases"/>
    <property type="match status" value="1"/>
</dbReference>
<reference evidence="2" key="2">
    <citation type="journal article" date="2014" name="ISME J.">
        <title>Microbial stratification in low pH oxic and suboxic macroscopic growths along an acid mine drainage.</title>
        <authorList>
            <person name="Mendez-Garcia C."/>
            <person name="Mesa V."/>
            <person name="Sprenger R.R."/>
            <person name="Richter M."/>
            <person name="Diez M.S."/>
            <person name="Solano J."/>
            <person name="Bargiela R."/>
            <person name="Golyshina O.V."/>
            <person name="Manteca A."/>
            <person name="Ramos J.L."/>
            <person name="Gallego J.R."/>
            <person name="Llorente I."/>
            <person name="Martins Dos Santos V.A."/>
            <person name="Jensen O.N."/>
            <person name="Pelaez A.I."/>
            <person name="Sanchez J."/>
            <person name="Ferrer M."/>
        </authorList>
    </citation>
    <scope>NUCLEOTIDE SEQUENCE</scope>
</reference>
<comment type="caution">
    <text evidence="2">The sequence shown here is derived from an EMBL/GenBank/DDBJ whole genome shotgun (WGS) entry which is preliminary data.</text>
</comment>
<dbReference type="GO" id="GO:0005524">
    <property type="term" value="F:ATP binding"/>
    <property type="evidence" value="ECO:0007669"/>
    <property type="project" value="InterPro"/>
</dbReference>
<dbReference type="PROSITE" id="PS51199">
    <property type="entry name" value="SF4_HELICASE"/>
    <property type="match status" value="1"/>
</dbReference>
<organism evidence="2">
    <name type="scientific">mine drainage metagenome</name>
    <dbReference type="NCBI Taxonomy" id="410659"/>
    <lineage>
        <taxon>unclassified sequences</taxon>
        <taxon>metagenomes</taxon>
        <taxon>ecological metagenomes</taxon>
    </lineage>
</organism>
<gene>
    <name evidence="2" type="ORF">B1A_11060</name>
</gene>
<protein>
    <submittedName>
        <fullName evidence="2">DnaB replicative helicase</fullName>
    </submittedName>
</protein>
<keyword evidence="2" id="KW-0347">Helicase</keyword>
<dbReference type="AlphaFoldDB" id="T1BV96"/>
<sequence length="349" mass="37535">MTDSTRGLSLRTSSEVMQAAMRRWQQELEHPAAPKTGIDPLDRLMPGLLDKGSVTVVGARPGSGKTLVGHQFATHVARTRPDLDVLIASLEMTAEAMARRHVIVMAAERGIHLHDPHQWRDERDSPTLMAGLRDFGALPIRWHDSDSAVGTVMSVLRAGIAQSRGQGRDVGLVLIDYMQLMRSGDAVTRTDEVARASAAVAELAKEVDVAVIALAQLNRGVAGADGSLRRPVLSDLRDSGTIEQDATAVLLLHTEPMRGDSAVGGGAHNTEIIIAKARHWPVRQGHVIEMEQDGLRWVPRDGRATTPSTPTSKLLLPEAAKAAPLYAGRGKYVSPIPGVEVADGLEIDF</sequence>
<evidence type="ECO:0000313" key="2">
    <source>
        <dbReference type="EMBL" id="EQD57855.1"/>
    </source>
</evidence>
<keyword evidence="2" id="KW-0067">ATP-binding</keyword>
<feature type="domain" description="SF4 helicase" evidence="1">
    <location>
        <begin position="27"/>
        <end position="311"/>
    </location>
</feature>
<accession>T1BV96</accession>
<keyword evidence="2" id="KW-0547">Nucleotide-binding</keyword>
<reference evidence="2" key="1">
    <citation type="submission" date="2013-08" db="EMBL/GenBank/DDBJ databases">
        <authorList>
            <person name="Mendez C."/>
            <person name="Richter M."/>
            <person name="Ferrer M."/>
            <person name="Sanchez J."/>
        </authorList>
    </citation>
    <scope>NUCLEOTIDE SEQUENCE</scope>
</reference>
<dbReference type="GO" id="GO:0005829">
    <property type="term" value="C:cytosol"/>
    <property type="evidence" value="ECO:0007669"/>
    <property type="project" value="TreeGrafter"/>
</dbReference>
<evidence type="ECO:0000259" key="1">
    <source>
        <dbReference type="PROSITE" id="PS51199"/>
    </source>
</evidence>
<keyword evidence="2" id="KW-0378">Hydrolase</keyword>
<dbReference type="InterPro" id="IPR027417">
    <property type="entry name" value="P-loop_NTPase"/>
</dbReference>
<dbReference type="GO" id="GO:0006260">
    <property type="term" value="P:DNA replication"/>
    <property type="evidence" value="ECO:0007669"/>
    <property type="project" value="InterPro"/>
</dbReference>
<proteinExistence type="predicted"/>